<dbReference type="EMBL" id="PXOQ01000009">
    <property type="protein sequence ID" value="PSG88589.1"/>
    <property type="molecule type" value="Genomic_DNA"/>
</dbReference>
<evidence type="ECO:0000313" key="4">
    <source>
        <dbReference type="Proteomes" id="UP000238426"/>
    </source>
</evidence>
<dbReference type="OrthoDB" id="2582440at2"/>
<dbReference type="NCBIfam" id="TIGR04183">
    <property type="entry name" value="Por_Secre_tail"/>
    <property type="match status" value="1"/>
</dbReference>
<name>A0A2T1N9Q6_9FLAO</name>
<keyword evidence="4" id="KW-1185">Reference proteome</keyword>
<sequence length="609" mass="67936">MIINFFTMRKITLLLSFLFCLSISYAQLNVRNNAYIYVDDEIVFVENNVNLQETTTNFYLRNEAQLIQGNQTIANSGDGDLSQLEPVKNDFYSYNAWALPVGQTGNPSEFMLASEGTAANGFIETGGLNFVNGYTPNNAAATSEMAKYWLWAFLPGSVYADWDWLGDLTTTIDPGYGFLMKGAYVTDINNSLDFRGLPNSADVLIDVNPAQFTLAGNPYPSALDALDFIHEPANAGKLEDGTLYYYIHNGNGSHNLLAYQYAYATYTINAAGTVETKPDPAIQNADITGNSPTPATGNYTNPGQRYISISQGFFVQGDSLMVGSDQLIFRNSHRNYVKRSDPTSTTARSSNSNSSLSATNFGAENLIQYNAQGYSIMPAEYKRFRFNVTFINQKVKRQLIHTFGDHLTPGKDYGYETRVSPVNSTDAYFFNVNRKLNSIADAYDVDMKIPFALKLATDQVINFGLKDVQNFEANQPIYLHDLNTDEYFNIATNDHQMSLPAGDYSSRFEITFKNNEQVLSVIENELNDFNIYQNNNVQTLNILNPNRLDVSNVALYDVTGKQIFKSLEMNTKQRFEVSTSNLSDGVYIVKVDFESGASTSKKLVIGNKN</sequence>
<dbReference type="InterPro" id="IPR026444">
    <property type="entry name" value="Secre_tail"/>
</dbReference>
<evidence type="ECO:0000259" key="2">
    <source>
        <dbReference type="Pfam" id="PF18962"/>
    </source>
</evidence>
<protein>
    <recommendedName>
        <fullName evidence="2">Secretion system C-terminal sorting domain-containing protein</fullName>
    </recommendedName>
</protein>
<keyword evidence="1" id="KW-0732">Signal</keyword>
<comment type="caution">
    <text evidence="3">The sequence shown here is derived from an EMBL/GenBank/DDBJ whole genome shotgun (WGS) entry which is preliminary data.</text>
</comment>
<dbReference type="Pfam" id="PF18962">
    <property type="entry name" value="Por_Secre_tail"/>
    <property type="match status" value="1"/>
</dbReference>
<gene>
    <name evidence="3" type="ORF">C7H52_09860</name>
</gene>
<dbReference type="AlphaFoldDB" id="A0A2T1N9Q6"/>
<evidence type="ECO:0000313" key="3">
    <source>
        <dbReference type="EMBL" id="PSG88589.1"/>
    </source>
</evidence>
<evidence type="ECO:0000256" key="1">
    <source>
        <dbReference type="ARBA" id="ARBA00022729"/>
    </source>
</evidence>
<organism evidence="3 4">
    <name type="scientific">Aurantibacter aestuarii</name>
    <dbReference type="NCBI Taxonomy" id="1266046"/>
    <lineage>
        <taxon>Bacteria</taxon>
        <taxon>Pseudomonadati</taxon>
        <taxon>Bacteroidota</taxon>
        <taxon>Flavobacteriia</taxon>
        <taxon>Flavobacteriales</taxon>
        <taxon>Flavobacteriaceae</taxon>
        <taxon>Aurantibacter</taxon>
    </lineage>
</organism>
<proteinExistence type="predicted"/>
<feature type="domain" description="Secretion system C-terminal sorting" evidence="2">
    <location>
        <begin position="538"/>
        <end position="605"/>
    </location>
</feature>
<accession>A0A2T1N9Q6</accession>
<dbReference type="Proteomes" id="UP000238426">
    <property type="component" value="Unassembled WGS sequence"/>
</dbReference>
<reference evidence="3 4" key="1">
    <citation type="submission" date="2018-03" db="EMBL/GenBank/DDBJ databases">
        <title>Mesoflavibacter sp. HG37 and Mesoflavibacter sp. HG96 sp.nov., two marine bacteria isolated from seawater of Western Pacific Ocean.</title>
        <authorList>
            <person name="Cheng H."/>
            <person name="Wu Y.-H."/>
            <person name="Guo L.-L."/>
            <person name="Xu X.-W."/>
        </authorList>
    </citation>
    <scope>NUCLEOTIDE SEQUENCE [LARGE SCALE GENOMIC DNA]</scope>
    <source>
        <strain evidence="3 4">KCTC 32269</strain>
    </source>
</reference>